<dbReference type="Pfam" id="PF00528">
    <property type="entry name" value="BPD_transp_1"/>
    <property type="match status" value="1"/>
</dbReference>
<dbReference type="Gene3D" id="1.10.3720.10">
    <property type="entry name" value="MetI-like"/>
    <property type="match status" value="1"/>
</dbReference>
<evidence type="ECO:0000256" key="1">
    <source>
        <dbReference type="ARBA" id="ARBA00004141"/>
    </source>
</evidence>
<name>X1IMM8_9ZZZZ</name>
<feature type="non-terminal residue" evidence="7">
    <location>
        <position position="1"/>
    </location>
</feature>
<dbReference type="SUPFAM" id="SSF161098">
    <property type="entry name" value="MetI-like"/>
    <property type="match status" value="1"/>
</dbReference>
<evidence type="ECO:0000259" key="6">
    <source>
        <dbReference type="PROSITE" id="PS50928"/>
    </source>
</evidence>
<dbReference type="EMBL" id="BARU01032118">
    <property type="protein sequence ID" value="GAH67384.1"/>
    <property type="molecule type" value="Genomic_DNA"/>
</dbReference>
<keyword evidence="2 5" id="KW-0812">Transmembrane</keyword>
<dbReference type="InterPro" id="IPR000515">
    <property type="entry name" value="MetI-like"/>
</dbReference>
<feature type="non-terminal residue" evidence="7">
    <location>
        <position position="261"/>
    </location>
</feature>
<sequence>DRSQRYPIQFFVRGEPYRIWGILPGDVYLMGTSEDGVILFFGTDMMGRDLFSRVIYGGRISLAIGLVGVFLGITVGSVTGAVSGYYGGRVDNIMMRGTEVLMSFPQLPLWMALAAALPPGFSPLQAFFGISCILGLLGSAALARQIRGMVLALKEQEFVLAAKSSGAGAMRIIIRHLIPNCMSHLIVIGTLSIPGMILGETALSFLGLGLRPPMTSWGVLLKEAQSVRVLAYMPWLVMPAFFVIVVILAFNFLGDGLRDAL</sequence>
<organism evidence="7">
    <name type="scientific">marine sediment metagenome</name>
    <dbReference type="NCBI Taxonomy" id="412755"/>
    <lineage>
        <taxon>unclassified sequences</taxon>
        <taxon>metagenomes</taxon>
        <taxon>ecological metagenomes</taxon>
    </lineage>
</organism>
<proteinExistence type="predicted"/>
<comment type="subcellular location">
    <subcellularLocation>
        <location evidence="1">Membrane</location>
        <topology evidence="1">Multi-pass membrane protein</topology>
    </subcellularLocation>
</comment>
<feature type="transmembrane region" description="Helical" evidence="5">
    <location>
        <begin position="60"/>
        <end position="88"/>
    </location>
</feature>
<dbReference type="PANTHER" id="PTHR43839">
    <property type="entry name" value="OPPC IN A BINDING PROTEIN-DEPENDENT TRANSPORT SYSTEM"/>
    <property type="match status" value="1"/>
</dbReference>
<feature type="transmembrane region" description="Helical" evidence="5">
    <location>
        <begin position="124"/>
        <end position="143"/>
    </location>
</feature>
<reference evidence="7" key="1">
    <citation type="journal article" date="2014" name="Front. Microbiol.">
        <title>High frequency of phylogenetically diverse reductive dehalogenase-homologous genes in deep subseafloor sedimentary metagenomes.</title>
        <authorList>
            <person name="Kawai M."/>
            <person name="Futagami T."/>
            <person name="Toyoda A."/>
            <person name="Takaki Y."/>
            <person name="Nishi S."/>
            <person name="Hori S."/>
            <person name="Arai W."/>
            <person name="Tsubouchi T."/>
            <person name="Morono Y."/>
            <person name="Uchiyama I."/>
            <person name="Ito T."/>
            <person name="Fujiyama A."/>
            <person name="Inagaki F."/>
            <person name="Takami H."/>
        </authorList>
    </citation>
    <scope>NUCLEOTIDE SEQUENCE</scope>
    <source>
        <strain evidence="7">Expedition CK06-06</strain>
    </source>
</reference>
<feature type="transmembrane region" description="Helical" evidence="5">
    <location>
        <begin position="185"/>
        <end position="210"/>
    </location>
</feature>
<dbReference type="GO" id="GO:0055085">
    <property type="term" value="P:transmembrane transport"/>
    <property type="evidence" value="ECO:0007669"/>
    <property type="project" value="InterPro"/>
</dbReference>
<dbReference type="PROSITE" id="PS50928">
    <property type="entry name" value="ABC_TM1"/>
    <property type="match status" value="1"/>
</dbReference>
<keyword evidence="3 5" id="KW-1133">Transmembrane helix</keyword>
<gene>
    <name evidence="7" type="ORF">S03H2_50689</name>
</gene>
<evidence type="ECO:0000256" key="4">
    <source>
        <dbReference type="ARBA" id="ARBA00023136"/>
    </source>
</evidence>
<dbReference type="InterPro" id="IPR035906">
    <property type="entry name" value="MetI-like_sf"/>
</dbReference>
<evidence type="ECO:0000313" key="7">
    <source>
        <dbReference type="EMBL" id="GAH67384.1"/>
    </source>
</evidence>
<dbReference type="CDD" id="cd06261">
    <property type="entry name" value="TM_PBP2"/>
    <property type="match status" value="1"/>
</dbReference>
<accession>X1IMM8</accession>
<feature type="domain" description="ABC transmembrane type-1" evidence="6">
    <location>
        <begin position="58"/>
        <end position="254"/>
    </location>
</feature>
<evidence type="ECO:0000256" key="2">
    <source>
        <dbReference type="ARBA" id="ARBA00022692"/>
    </source>
</evidence>
<protein>
    <recommendedName>
        <fullName evidence="6">ABC transmembrane type-1 domain-containing protein</fullName>
    </recommendedName>
</protein>
<keyword evidence="4 5" id="KW-0472">Membrane</keyword>
<feature type="transmembrane region" description="Helical" evidence="5">
    <location>
        <begin position="230"/>
        <end position="253"/>
    </location>
</feature>
<dbReference type="GO" id="GO:0016020">
    <property type="term" value="C:membrane"/>
    <property type="evidence" value="ECO:0007669"/>
    <property type="project" value="UniProtKB-SubCell"/>
</dbReference>
<dbReference type="PANTHER" id="PTHR43839:SF3">
    <property type="entry name" value="OLIGOPEPTIDE ABC TRANSPORTER, PERMEASE PROTEIN"/>
    <property type="match status" value="1"/>
</dbReference>
<evidence type="ECO:0000256" key="3">
    <source>
        <dbReference type="ARBA" id="ARBA00022989"/>
    </source>
</evidence>
<comment type="caution">
    <text evidence="7">The sequence shown here is derived from an EMBL/GenBank/DDBJ whole genome shotgun (WGS) entry which is preliminary data.</text>
</comment>
<evidence type="ECO:0000256" key="5">
    <source>
        <dbReference type="SAM" id="Phobius"/>
    </source>
</evidence>
<dbReference type="AlphaFoldDB" id="X1IMM8"/>